<dbReference type="RefSeq" id="WP_278100614.1">
    <property type="nucleotide sequence ID" value="NZ_CP091092.1"/>
</dbReference>
<dbReference type="AlphaFoldDB" id="A0AAF0G081"/>
<name>A0AAF0G081_9EURY</name>
<dbReference type="EMBL" id="CP091092">
    <property type="protein sequence ID" value="WFN37774.1"/>
    <property type="molecule type" value="Genomic_DNA"/>
</dbReference>
<evidence type="ECO:0000313" key="1">
    <source>
        <dbReference type="EMBL" id="WFN37774.1"/>
    </source>
</evidence>
<organism evidence="1 2">
    <name type="scientific">Methanomicrobium antiquum</name>
    <dbReference type="NCBI Taxonomy" id="487686"/>
    <lineage>
        <taxon>Archaea</taxon>
        <taxon>Methanobacteriati</taxon>
        <taxon>Methanobacteriota</taxon>
        <taxon>Stenosarchaea group</taxon>
        <taxon>Methanomicrobia</taxon>
        <taxon>Methanomicrobiales</taxon>
        <taxon>Methanomicrobiaceae</taxon>
        <taxon>Methanomicrobium</taxon>
    </lineage>
</organism>
<keyword evidence="2" id="KW-1185">Reference proteome</keyword>
<dbReference type="GeneID" id="79949760"/>
<gene>
    <name evidence="1" type="ORF">L1994_05140</name>
</gene>
<reference evidence="1" key="1">
    <citation type="submission" date="2022-01" db="EMBL/GenBank/DDBJ databases">
        <title>Complete genome of Methanomicrobium antiquum DSM 21220.</title>
        <authorList>
            <person name="Chen S.-C."/>
            <person name="You Y.-T."/>
            <person name="Zhou Y.-Z."/>
            <person name="Lai M.-C."/>
        </authorList>
    </citation>
    <scope>NUCLEOTIDE SEQUENCE</scope>
    <source>
        <strain evidence="1">DSM 21220</strain>
    </source>
</reference>
<protein>
    <submittedName>
        <fullName evidence="1">Uncharacterized protein</fullName>
    </submittedName>
</protein>
<proteinExistence type="predicted"/>
<dbReference type="KEGG" id="manq:L1994_05140"/>
<dbReference type="Proteomes" id="UP001218895">
    <property type="component" value="Chromosome"/>
</dbReference>
<evidence type="ECO:0000313" key="2">
    <source>
        <dbReference type="Proteomes" id="UP001218895"/>
    </source>
</evidence>
<sequence>MAIFGLVLISSGCTESTDKTYSGTQTGDVAQPSQVQESSQTVFSLIPTATDSMPSNLIFSVDASKDPISGAITVISRGGAGQNLAENLNIKVYLSTGKIVEENISPDVNSEFVCDEGTKGEDRVVVVVSLQNGESYKIYDDVLDYRK</sequence>
<accession>A0AAF0G081</accession>